<protein>
    <submittedName>
        <fullName evidence="2">Uncharacterized protein</fullName>
    </submittedName>
</protein>
<keyword evidence="1" id="KW-1133">Transmembrane helix</keyword>
<organism evidence="2">
    <name type="scientific">marine sediment metagenome</name>
    <dbReference type="NCBI Taxonomy" id="412755"/>
    <lineage>
        <taxon>unclassified sequences</taxon>
        <taxon>metagenomes</taxon>
        <taxon>ecological metagenomes</taxon>
    </lineage>
</organism>
<comment type="caution">
    <text evidence="2">The sequence shown here is derived from an EMBL/GenBank/DDBJ whole genome shotgun (WGS) entry which is preliminary data.</text>
</comment>
<feature type="transmembrane region" description="Helical" evidence="1">
    <location>
        <begin position="217"/>
        <end position="237"/>
    </location>
</feature>
<sequence>MTNSKNPEAEPQRRNYVSLRGGQARYGAGKNFLLQALFLVFKDPFFVALALSLALNLLALYYFLLYKTTTLEVFFASNSAFYNWFSIVSTLLISLFFGIAMSFLIWQWRARKENTAGHTGNTFIASFFGAVSTGCPVCGTFLVSILGIGGGLMAFPFQGLEIKVISLGLLGFAIFSSAKSISNRDRPVCEPVKKETFLRIEKGDFVLTINKGTIKPLLPAFVGLSLLFLVLYLPAIADKFNFRLSFQPSSFQTTLSSGQAGSVGATFDVDSSELFQKINPPEGYTVDAIYGDIGPKLLAAGAIDFERMKSIYEKAGRPLTKEQLKILTEGSNQKIKITPDNSYFLLNFLWALGLANKNPILEEGPMVKYGKGQIGNFASTGGWTLGTKKATELYSKYEIISIDNKQQAILEEFAYNSYRPCCSNPTGFPDCNHGMAALALGEIMAGQGASVEEIFEAFKYFNAFWFPQTYLDIAKYFQAKEGKDWAQVDGRLVAAKDYSTPQGWSRVRNWLKTNNLTEQAPSSGGGCGV</sequence>
<accession>A0A0F9V179</accession>
<keyword evidence="1" id="KW-0812">Transmembrane</keyword>
<feature type="transmembrane region" description="Helical" evidence="1">
    <location>
        <begin position="160"/>
        <end position="178"/>
    </location>
</feature>
<feature type="transmembrane region" description="Helical" evidence="1">
    <location>
        <begin position="84"/>
        <end position="106"/>
    </location>
</feature>
<feature type="transmembrane region" description="Helical" evidence="1">
    <location>
        <begin position="127"/>
        <end position="148"/>
    </location>
</feature>
<dbReference type="EMBL" id="LAZR01000085">
    <property type="protein sequence ID" value="KKN93507.1"/>
    <property type="molecule type" value="Genomic_DNA"/>
</dbReference>
<dbReference type="AlphaFoldDB" id="A0A0F9V179"/>
<gene>
    <name evidence="2" type="ORF">LCGC14_0196960</name>
</gene>
<reference evidence="2" key="1">
    <citation type="journal article" date="2015" name="Nature">
        <title>Complex archaea that bridge the gap between prokaryotes and eukaryotes.</title>
        <authorList>
            <person name="Spang A."/>
            <person name="Saw J.H."/>
            <person name="Jorgensen S.L."/>
            <person name="Zaremba-Niedzwiedzka K."/>
            <person name="Martijn J."/>
            <person name="Lind A.E."/>
            <person name="van Eijk R."/>
            <person name="Schleper C."/>
            <person name="Guy L."/>
            <person name="Ettema T.J."/>
        </authorList>
    </citation>
    <scope>NUCLEOTIDE SEQUENCE</scope>
</reference>
<evidence type="ECO:0000256" key="1">
    <source>
        <dbReference type="SAM" id="Phobius"/>
    </source>
</evidence>
<evidence type="ECO:0000313" key="2">
    <source>
        <dbReference type="EMBL" id="KKN93507.1"/>
    </source>
</evidence>
<feature type="transmembrane region" description="Helical" evidence="1">
    <location>
        <begin position="45"/>
        <end position="64"/>
    </location>
</feature>
<keyword evidence="1" id="KW-0472">Membrane</keyword>
<name>A0A0F9V179_9ZZZZ</name>
<proteinExistence type="predicted"/>